<evidence type="ECO:0000259" key="2">
    <source>
        <dbReference type="PROSITE" id="PS51278"/>
    </source>
</evidence>
<proteinExistence type="predicted"/>
<organism evidence="3 4">
    <name type="scientific">Potamilus streckersoni</name>
    <dbReference type="NCBI Taxonomy" id="2493646"/>
    <lineage>
        <taxon>Eukaryota</taxon>
        <taxon>Metazoa</taxon>
        <taxon>Spiralia</taxon>
        <taxon>Lophotrochozoa</taxon>
        <taxon>Mollusca</taxon>
        <taxon>Bivalvia</taxon>
        <taxon>Autobranchia</taxon>
        <taxon>Heteroconchia</taxon>
        <taxon>Palaeoheterodonta</taxon>
        <taxon>Unionida</taxon>
        <taxon>Unionoidea</taxon>
        <taxon>Unionidae</taxon>
        <taxon>Ambleminae</taxon>
        <taxon>Lampsilini</taxon>
        <taxon>Potamilus</taxon>
    </lineage>
</organism>
<reference evidence="3" key="1">
    <citation type="journal article" date="2021" name="Genome Biol. Evol.">
        <title>A High-Quality Reference Genome for a Parasitic Bivalve with Doubly Uniparental Inheritance (Bivalvia: Unionida).</title>
        <authorList>
            <person name="Smith C.H."/>
        </authorList>
    </citation>
    <scope>NUCLEOTIDE SEQUENCE</scope>
    <source>
        <strain evidence="3">CHS0354</strain>
    </source>
</reference>
<evidence type="ECO:0000256" key="1">
    <source>
        <dbReference type="ARBA" id="ARBA00022962"/>
    </source>
</evidence>
<dbReference type="EMBL" id="JAEAOA010002069">
    <property type="protein sequence ID" value="KAK3584157.1"/>
    <property type="molecule type" value="Genomic_DNA"/>
</dbReference>
<name>A0AAE0S2M6_9BIVA</name>
<gene>
    <name evidence="3" type="ORF">CHS0354_035237</name>
</gene>
<reference evidence="3" key="2">
    <citation type="journal article" date="2021" name="Genome Biol. Evol.">
        <title>Developing a high-quality reference genome for a parasitic bivalve with doubly uniparental inheritance (Bivalvia: Unionida).</title>
        <authorList>
            <person name="Smith C.H."/>
        </authorList>
    </citation>
    <scope>NUCLEOTIDE SEQUENCE</scope>
    <source>
        <strain evidence="3">CHS0354</strain>
        <tissue evidence="3">Mantle</tissue>
    </source>
</reference>
<dbReference type="Proteomes" id="UP001195483">
    <property type="component" value="Unassembled WGS sequence"/>
</dbReference>
<dbReference type="PROSITE" id="PS51278">
    <property type="entry name" value="GATASE_TYPE_2"/>
    <property type="match status" value="1"/>
</dbReference>
<feature type="domain" description="Glutamine amidotransferase type-2" evidence="2">
    <location>
        <begin position="2"/>
        <end position="256"/>
    </location>
</feature>
<accession>A0AAE0S2M6</accession>
<sequence length="762" mass="87614">MCELLAMNCRTPTDICFSFTGFCSRGGKTGHHKDGWGVAFYESGGLRMFLDNLPAAESKIAEMLKSYSIKSMNVLAHIRKANIGSVCLKNNQPFCRELWGKNWVFMHNGDLYNFEPQSYECFRPVGDTDSERAFCVIMNRIRSHYTPETVSVRGLTMLLQEAADELSTYGVFNFIMSDGDLMFAHRYTKLSAVKREYPFHPVRLVDEDVSIDFTKTNRPGDFLPSYIFVLSYMTLFSNVCRRGILSAGIIFLFSCAVWAQGKFELVSEEDIKEYYEKPVFVPDARISARNFVTGKTENEFIRQRLVLNIASEVNRDVSVFASLTNRPYLVGTARDNFYSYNETERTQGGKKNDNDLDVIFDQAYIAYYSNPCTLFKAGQQALELGDREGIVYRGKNWAVRNQCTIGTWPYDIGFAKIGPEYMSSIRWLELRYPVYNNGQYNKSLTLEDSERQYNSYYESGLDIEIYRIYHNTKNSPVSYSGHETWGPDSGLITDVSNDTAANIEKYHEGHSPYHLRYDSQRYLYADINQEFWGVNLDWYYYWYMLAFKHVTRSGSTTFYAGKSDEVYSAGTAGERLENVNIYGRVYRLQNKFFIGNSHKLELDLLYSEGQDAPDTSSDTANQYVRRGFINYAEIISGTYENNGLVYFNAYTGAGEGHSVSNLVYYGLSYKYASPGGKFDFSSAFYRYHRQKAVVNTVGEKVKDLAAELGLRFRYKMKPNLAFYSDTVYFVPGDAYVQNDSMTPDKAERKDYMHMNFGMNYTF</sequence>
<dbReference type="Gene3D" id="3.60.20.10">
    <property type="entry name" value="Glutamine Phosphoribosylpyrophosphate, subunit 1, domain 1"/>
    <property type="match status" value="1"/>
</dbReference>
<dbReference type="InterPro" id="IPR017932">
    <property type="entry name" value="GATase_2_dom"/>
</dbReference>
<keyword evidence="1" id="KW-0315">Glutamine amidotransferase</keyword>
<dbReference type="InterPro" id="IPR029055">
    <property type="entry name" value="Ntn_hydrolases_N"/>
</dbReference>
<dbReference type="AlphaFoldDB" id="A0AAE0S2M6"/>
<dbReference type="PANTHER" id="PTHR42824:SF1">
    <property type="entry name" value="GLUTAMINE AMIDOTRANSFERASE YAFJ-RELATED"/>
    <property type="match status" value="1"/>
</dbReference>
<dbReference type="SUPFAM" id="SSF56235">
    <property type="entry name" value="N-terminal nucleophile aminohydrolases (Ntn hydrolases)"/>
    <property type="match status" value="1"/>
</dbReference>
<evidence type="ECO:0000313" key="3">
    <source>
        <dbReference type="EMBL" id="KAK3584157.1"/>
    </source>
</evidence>
<comment type="caution">
    <text evidence="3">The sequence shown here is derived from an EMBL/GenBank/DDBJ whole genome shotgun (WGS) entry which is preliminary data.</text>
</comment>
<dbReference type="CDD" id="cd01908">
    <property type="entry name" value="YafJ"/>
    <property type="match status" value="1"/>
</dbReference>
<dbReference type="InterPro" id="IPR026869">
    <property type="entry name" value="EgtC-like"/>
</dbReference>
<dbReference type="PANTHER" id="PTHR42824">
    <property type="entry name" value="GLUTAMINE AMIDOTRANSFERASE"/>
    <property type="match status" value="1"/>
</dbReference>
<protein>
    <recommendedName>
        <fullName evidence="2">Glutamine amidotransferase type-2 domain-containing protein</fullName>
    </recommendedName>
</protein>
<reference evidence="3" key="3">
    <citation type="submission" date="2023-05" db="EMBL/GenBank/DDBJ databases">
        <authorList>
            <person name="Smith C.H."/>
        </authorList>
    </citation>
    <scope>NUCLEOTIDE SEQUENCE</scope>
    <source>
        <strain evidence="3">CHS0354</strain>
        <tissue evidence="3">Mantle</tissue>
    </source>
</reference>
<dbReference type="Pfam" id="PF13230">
    <property type="entry name" value="GATase_4"/>
    <property type="match status" value="1"/>
</dbReference>
<evidence type="ECO:0000313" key="4">
    <source>
        <dbReference type="Proteomes" id="UP001195483"/>
    </source>
</evidence>
<keyword evidence="4" id="KW-1185">Reference proteome</keyword>